<feature type="compositionally biased region" description="Polar residues" evidence="1">
    <location>
        <begin position="261"/>
        <end position="276"/>
    </location>
</feature>
<name>A0A388L5L3_CHABU</name>
<dbReference type="PANTHER" id="PTHR22753:SF14">
    <property type="entry name" value="MONOACYLGLYCEROL_DIACYLGLYCEROL O-ACYLTRANSFERASE"/>
    <property type="match status" value="1"/>
</dbReference>
<dbReference type="Proteomes" id="UP000265515">
    <property type="component" value="Unassembled WGS sequence"/>
</dbReference>
<proteinExistence type="predicted"/>
<dbReference type="Gramene" id="GBG77548">
    <property type="protein sequence ID" value="GBG77548"/>
    <property type="gene ID" value="CBR_g23993"/>
</dbReference>
<organism evidence="2 3">
    <name type="scientific">Chara braunii</name>
    <name type="common">Braun's stonewort</name>
    <dbReference type="NCBI Taxonomy" id="69332"/>
    <lineage>
        <taxon>Eukaryota</taxon>
        <taxon>Viridiplantae</taxon>
        <taxon>Streptophyta</taxon>
        <taxon>Charophyceae</taxon>
        <taxon>Charales</taxon>
        <taxon>Characeae</taxon>
        <taxon>Chara</taxon>
    </lineage>
</organism>
<dbReference type="OrthoDB" id="1464012at2759"/>
<comment type="caution">
    <text evidence="2">The sequence shown here is derived from an EMBL/GenBank/DDBJ whole genome shotgun (WGS) entry which is preliminary data.</text>
</comment>
<gene>
    <name evidence="2" type="ORF">CBR_g23993</name>
</gene>
<keyword evidence="3" id="KW-1185">Reference proteome</keyword>
<feature type="region of interest" description="Disordered" evidence="1">
    <location>
        <begin position="203"/>
        <end position="293"/>
    </location>
</feature>
<accession>A0A388L5L3</accession>
<dbReference type="EMBL" id="BFEA01000270">
    <property type="protein sequence ID" value="GBG77548.1"/>
    <property type="molecule type" value="Genomic_DNA"/>
</dbReference>
<evidence type="ECO:0000313" key="2">
    <source>
        <dbReference type="EMBL" id="GBG77548.1"/>
    </source>
</evidence>
<evidence type="ECO:0000256" key="1">
    <source>
        <dbReference type="SAM" id="MobiDB-lite"/>
    </source>
</evidence>
<feature type="compositionally biased region" description="Acidic residues" evidence="1">
    <location>
        <begin position="225"/>
        <end position="241"/>
    </location>
</feature>
<feature type="region of interest" description="Disordered" evidence="1">
    <location>
        <begin position="1"/>
        <end position="31"/>
    </location>
</feature>
<sequence length="386" mass="40877">MAHVITQRGAVSSGAHSSLTGDGGQGAITNNSRSFSSRLVVGGAGIRLASCSTCRPQTAYNAEVGRSRSFAFVEARGRRSGLHGHGWPVDSEGQQLSSEGCASCRRRTREATHKSRPPLQSVSSSWKSGWAKFGPRMVVTTAGTGGVRGRADAAEICSHAVDRWLEHKTTRRCSALRSAANQMHVGARLRSRRMMAIGEAMTAGGEQLSTGSKDGAAEKNVTEVEEKDEEDEEVNEDDEADQAAVSPLARGGRARRLQVDDSATSIAGQVGQSGSPVTIAESAGSTSRSGRGTSAVEYLTRVKELLRPDGGPPRWFCPIDARPPTADLPLMLFLPGGDGTGLSLSKQYESMSRFFELWCLCSPAGDRTPFVGLPVAKQLLCSGVQA</sequence>
<dbReference type="AlphaFoldDB" id="A0A388L5L3"/>
<dbReference type="GO" id="GO:0016020">
    <property type="term" value="C:membrane"/>
    <property type="evidence" value="ECO:0007669"/>
    <property type="project" value="TreeGrafter"/>
</dbReference>
<reference evidence="2 3" key="1">
    <citation type="journal article" date="2018" name="Cell">
        <title>The Chara Genome: Secondary Complexity and Implications for Plant Terrestrialization.</title>
        <authorList>
            <person name="Nishiyama T."/>
            <person name="Sakayama H."/>
            <person name="Vries J.D."/>
            <person name="Buschmann H."/>
            <person name="Saint-Marcoux D."/>
            <person name="Ullrich K.K."/>
            <person name="Haas F.B."/>
            <person name="Vanderstraeten L."/>
            <person name="Becker D."/>
            <person name="Lang D."/>
            <person name="Vosolsobe S."/>
            <person name="Rombauts S."/>
            <person name="Wilhelmsson P.K.I."/>
            <person name="Janitza P."/>
            <person name="Kern R."/>
            <person name="Heyl A."/>
            <person name="Rumpler F."/>
            <person name="Villalobos L.I.A.C."/>
            <person name="Clay J.M."/>
            <person name="Skokan R."/>
            <person name="Toyoda A."/>
            <person name="Suzuki Y."/>
            <person name="Kagoshima H."/>
            <person name="Schijlen E."/>
            <person name="Tajeshwar N."/>
            <person name="Catarino B."/>
            <person name="Hetherington A.J."/>
            <person name="Saltykova A."/>
            <person name="Bonnot C."/>
            <person name="Breuninger H."/>
            <person name="Symeonidi A."/>
            <person name="Radhakrishnan G.V."/>
            <person name="Van Nieuwerburgh F."/>
            <person name="Deforce D."/>
            <person name="Chang C."/>
            <person name="Karol K.G."/>
            <person name="Hedrich R."/>
            <person name="Ulvskov P."/>
            <person name="Glockner G."/>
            <person name="Delwiche C.F."/>
            <person name="Petrasek J."/>
            <person name="Van de Peer Y."/>
            <person name="Friml J."/>
            <person name="Beilby M."/>
            <person name="Dolan L."/>
            <person name="Kohara Y."/>
            <person name="Sugano S."/>
            <person name="Fujiyama A."/>
            <person name="Delaux P.-M."/>
            <person name="Quint M."/>
            <person name="TheiBen G."/>
            <person name="Hagemann M."/>
            <person name="Harholt J."/>
            <person name="Dunand C."/>
            <person name="Zachgo S."/>
            <person name="Langdale J."/>
            <person name="Maumus F."/>
            <person name="Straeten D.V.D."/>
            <person name="Gould S.B."/>
            <person name="Rensing S.A."/>
        </authorList>
    </citation>
    <scope>NUCLEOTIDE SEQUENCE [LARGE SCALE GENOMIC DNA]</scope>
    <source>
        <strain evidence="2 3">S276</strain>
    </source>
</reference>
<evidence type="ECO:0000313" key="3">
    <source>
        <dbReference type="Proteomes" id="UP000265515"/>
    </source>
</evidence>
<feature type="compositionally biased region" description="Basic and acidic residues" evidence="1">
    <location>
        <begin position="215"/>
        <end position="224"/>
    </location>
</feature>
<protein>
    <submittedName>
        <fullName evidence="2">Uncharacterized protein</fullName>
    </submittedName>
</protein>
<feature type="compositionally biased region" description="Low complexity" evidence="1">
    <location>
        <begin position="282"/>
        <end position="293"/>
    </location>
</feature>
<dbReference type="PANTHER" id="PTHR22753">
    <property type="entry name" value="TRANSMEMBRANE PROTEIN 68"/>
    <property type="match status" value="1"/>
</dbReference>